<comment type="similarity">
    <text evidence="3">Belongs to the UDP-glucose/GDP-mannose dehydrogenase family.</text>
</comment>
<dbReference type="SUPFAM" id="SSF52413">
    <property type="entry name" value="UDP-glucose/GDP-mannose dehydrogenase C-terminal domain"/>
    <property type="match status" value="1"/>
</dbReference>
<organism evidence="5 6">
    <name type="scientific">Natronomicrosphaera hydrolytica</name>
    <dbReference type="NCBI Taxonomy" id="3242702"/>
    <lineage>
        <taxon>Bacteria</taxon>
        <taxon>Pseudomonadati</taxon>
        <taxon>Planctomycetota</taxon>
        <taxon>Phycisphaerae</taxon>
        <taxon>Phycisphaerales</taxon>
        <taxon>Phycisphaeraceae</taxon>
        <taxon>Natronomicrosphaera</taxon>
    </lineage>
</organism>
<dbReference type="Proteomes" id="UP001575105">
    <property type="component" value="Unassembled WGS sequence"/>
</dbReference>
<dbReference type="PIRSF" id="PIRSF000124">
    <property type="entry name" value="UDPglc_GDPman_dh"/>
    <property type="match status" value="1"/>
</dbReference>
<keyword evidence="2" id="KW-0520">NAD</keyword>
<reference evidence="5 6" key="1">
    <citation type="submission" date="2024-08" db="EMBL/GenBank/DDBJ databases">
        <title>Whole-genome sequencing of halo(alkali)philic microorganisms from hypersaline lakes.</title>
        <authorList>
            <person name="Sorokin D.Y."/>
            <person name="Merkel A.Y."/>
            <person name="Messina E."/>
            <person name="Yakimov M."/>
        </authorList>
    </citation>
    <scope>NUCLEOTIDE SEQUENCE [LARGE SCALE GENOMIC DNA]</scope>
    <source>
        <strain evidence="5 6">AB-hyl4</strain>
    </source>
</reference>
<dbReference type="InterPro" id="IPR008927">
    <property type="entry name" value="6-PGluconate_DH-like_C_sf"/>
</dbReference>
<keyword evidence="1 5" id="KW-0560">Oxidoreductase</keyword>
<dbReference type="InterPro" id="IPR001732">
    <property type="entry name" value="UDP-Glc/GDP-Man_DH_N"/>
</dbReference>
<keyword evidence="6" id="KW-1185">Reference proteome</keyword>
<evidence type="ECO:0000313" key="5">
    <source>
        <dbReference type="EMBL" id="MFA9479205.1"/>
    </source>
</evidence>
<evidence type="ECO:0000259" key="4">
    <source>
        <dbReference type="SMART" id="SM00984"/>
    </source>
</evidence>
<proteinExistence type="inferred from homology"/>
<dbReference type="Gene3D" id="3.40.50.720">
    <property type="entry name" value="NAD(P)-binding Rossmann-like Domain"/>
    <property type="match status" value="2"/>
</dbReference>
<dbReference type="SUPFAM" id="SSF48179">
    <property type="entry name" value="6-phosphogluconate dehydrogenase C-terminal domain-like"/>
    <property type="match status" value="1"/>
</dbReference>
<protein>
    <submittedName>
        <fullName evidence="5">UDP-N-acetyl-D-mannosamine dehydrogenase</fullName>
        <ecNumber evidence="5">1.1.1.336</ecNumber>
    </submittedName>
</protein>
<dbReference type="Pfam" id="PF03720">
    <property type="entry name" value="UDPG_MGDP_dh_C"/>
    <property type="match status" value="1"/>
</dbReference>
<dbReference type="Pfam" id="PF00984">
    <property type="entry name" value="UDPG_MGDP_dh"/>
    <property type="match status" value="1"/>
</dbReference>
<dbReference type="EC" id="1.1.1.336" evidence="5"/>
<accession>A0ABV4U6H2</accession>
<dbReference type="InterPro" id="IPR036291">
    <property type="entry name" value="NAD(P)-bd_dom_sf"/>
</dbReference>
<dbReference type="PANTHER" id="PTHR43491">
    <property type="entry name" value="UDP-N-ACETYL-D-MANNOSAMINE DEHYDROGENASE"/>
    <property type="match status" value="1"/>
</dbReference>
<dbReference type="PIRSF" id="PIRSF500136">
    <property type="entry name" value="UDP_ManNAc_DH"/>
    <property type="match status" value="1"/>
</dbReference>
<dbReference type="InterPro" id="IPR014027">
    <property type="entry name" value="UDP-Glc/GDP-Man_DH_C"/>
</dbReference>
<dbReference type="SMART" id="SM00984">
    <property type="entry name" value="UDPG_MGDP_dh_C"/>
    <property type="match status" value="1"/>
</dbReference>
<dbReference type="InterPro" id="IPR014026">
    <property type="entry name" value="UDP-Glc/GDP-Man_DH_dimer"/>
</dbReference>
<dbReference type="NCBIfam" id="TIGR03026">
    <property type="entry name" value="NDP-sugDHase"/>
    <property type="match status" value="1"/>
</dbReference>
<name>A0ABV4U6H2_9BACT</name>
<dbReference type="InterPro" id="IPR028359">
    <property type="entry name" value="UDP_ManNAc/GlcNAc_DH"/>
</dbReference>
<sequence>MKSHLDKRICVVGLGYIGLPTAAVLASRGYDVRGVEVNPKVVETINAGRAHVVEPDLDILVQAAVQTGKLKAYGEPAEADIFMLCVPTPVDEKHGPDLSYVEKAAAGIAEHLKPGNLVVLESTSPPGTTEKLADIVEQAAGLTREQVHFAHAPERVLPGKILREVVENDRIVGGLTDAATEVCAEFYRTFVTGELLLTHSRLAEMAKLVENAYRDVNIAFANELSLLADDLDLDVRELIRLANRHPRVNILDPGCGVGGHCIAVDPWFIIHQSPEKSRLIRMAREVNCHKTGWVVQRVLDRAERFKRPRIACLGLAYKPDIDDLRESPAVDIARQLIAAQVGEVMVVEPNLAEHDEFRLTSLDEALDRADVVVALVAHRPFHKISPARLAEKIIIDTCGVLHP</sequence>
<feature type="domain" description="UDP-glucose/GDP-mannose dehydrogenase C-terminal" evidence="4">
    <location>
        <begin position="311"/>
        <end position="403"/>
    </location>
</feature>
<dbReference type="SUPFAM" id="SSF51735">
    <property type="entry name" value="NAD(P)-binding Rossmann-fold domains"/>
    <property type="match status" value="1"/>
</dbReference>
<dbReference type="NCBIfam" id="NF008286">
    <property type="entry name" value="PRK11064.1"/>
    <property type="match status" value="1"/>
</dbReference>
<evidence type="ECO:0000256" key="3">
    <source>
        <dbReference type="PIRNR" id="PIRNR000124"/>
    </source>
</evidence>
<dbReference type="InterPro" id="IPR036220">
    <property type="entry name" value="UDP-Glc/GDP-Man_DH_C_sf"/>
</dbReference>
<gene>
    <name evidence="5" type="primary">wecC</name>
    <name evidence="5" type="ORF">ACERK3_13010</name>
</gene>
<dbReference type="PANTHER" id="PTHR43491:SF1">
    <property type="entry name" value="UDP-N-ACETYL-D-MANNOSAMINE DEHYDROGENASE"/>
    <property type="match status" value="1"/>
</dbReference>
<dbReference type="RefSeq" id="WP_425346132.1">
    <property type="nucleotide sequence ID" value="NZ_JBGUBD010000007.1"/>
</dbReference>
<dbReference type="EMBL" id="JBGUBD010000007">
    <property type="protein sequence ID" value="MFA9479205.1"/>
    <property type="molecule type" value="Genomic_DNA"/>
</dbReference>
<evidence type="ECO:0000256" key="1">
    <source>
        <dbReference type="ARBA" id="ARBA00023002"/>
    </source>
</evidence>
<comment type="caution">
    <text evidence="5">The sequence shown here is derived from an EMBL/GenBank/DDBJ whole genome shotgun (WGS) entry which is preliminary data.</text>
</comment>
<evidence type="ECO:0000313" key="6">
    <source>
        <dbReference type="Proteomes" id="UP001575105"/>
    </source>
</evidence>
<dbReference type="GO" id="GO:0089714">
    <property type="term" value="F:UDP-N-acetyl-D-mannosamine dehydrogenase activity"/>
    <property type="evidence" value="ECO:0007669"/>
    <property type="project" value="UniProtKB-EC"/>
</dbReference>
<dbReference type="Pfam" id="PF03721">
    <property type="entry name" value="UDPG_MGDP_dh_N"/>
    <property type="match status" value="1"/>
</dbReference>
<dbReference type="InterPro" id="IPR017476">
    <property type="entry name" value="UDP-Glc/GDP-Man"/>
</dbReference>
<evidence type="ECO:0000256" key="2">
    <source>
        <dbReference type="ARBA" id="ARBA00023027"/>
    </source>
</evidence>